<evidence type="ECO:0000313" key="3">
    <source>
        <dbReference type="Proteomes" id="UP000199515"/>
    </source>
</evidence>
<evidence type="ECO:0000259" key="1">
    <source>
        <dbReference type="PROSITE" id="PS51725"/>
    </source>
</evidence>
<dbReference type="Proteomes" id="UP000199515">
    <property type="component" value="Unassembled WGS sequence"/>
</dbReference>
<dbReference type="SUPFAM" id="SSF54909">
    <property type="entry name" value="Dimeric alpha+beta barrel"/>
    <property type="match status" value="1"/>
</dbReference>
<dbReference type="AlphaFoldDB" id="A0A1H2VFG6"/>
<dbReference type="RefSeq" id="WP_091287500.1">
    <property type="nucleotide sequence ID" value="NZ_FNON01000001.1"/>
</dbReference>
<evidence type="ECO:0000313" key="2">
    <source>
        <dbReference type="EMBL" id="SDW67032.1"/>
    </source>
</evidence>
<dbReference type="InterPro" id="IPR007138">
    <property type="entry name" value="ABM_dom"/>
</dbReference>
<gene>
    <name evidence="2" type="ORF">SAMN05421504_1011208</name>
</gene>
<dbReference type="PROSITE" id="PS51725">
    <property type="entry name" value="ABM"/>
    <property type="match status" value="1"/>
</dbReference>
<dbReference type="EMBL" id="FNON01000001">
    <property type="protein sequence ID" value="SDW67032.1"/>
    <property type="molecule type" value="Genomic_DNA"/>
</dbReference>
<name>A0A1H2VFG6_9PSEU</name>
<dbReference type="InterPro" id="IPR050744">
    <property type="entry name" value="AI-2_Isomerase_LsrG"/>
</dbReference>
<proteinExistence type="predicted"/>
<keyword evidence="2" id="KW-0503">Monooxygenase</keyword>
<dbReference type="Gene3D" id="3.30.70.100">
    <property type="match status" value="1"/>
</dbReference>
<feature type="domain" description="ABM" evidence="1">
    <location>
        <begin position="2"/>
        <end position="91"/>
    </location>
</feature>
<keyword evidence="2" id="KW-0560">Oxidoreductase</keyword>
<dbReference type="Pfam" id="PF03992">
    <property type="entry name" value="ABM"/>
    <property type="match status" value="1"/>
</dbReference>
<dbReference type="PANTHER" id="PTHR33336:SF3">
    <property type="entry name" value="ABM DOMAIN-CONTAINING PROTEIN"/>
    <property type="match status" value="1"/>
</dbReference>
<dbReference type="STRING" id="589385.SAMN05421504_1011208"/>
<protein>
    <submittedName>
        <fullName evidence="2">Quinol monooxygenase YgiN</fullName>
    </submittedName>
</protein>
<accession>A0A1H2VFG6</accession>
<keyword evidence="3" id="KW-1185">Reference proteome</keyword>
<sequence length="107" mass="12087">MILINIKFPIRPDKIDEWLELATAYAKDVNAEEGCLFFQFSRSLTDENEFICIEGFKDAEAGAAHVKHPYVKKFFEAAPDLVSAQPQIIYLDAPHDGFGPMGEIQPR</sequence>
<dbReference type="InterPro" id="IPR011008">
    <property type="entry name" value="Dimeric_a/b-barrel"/>
</dbReference>
<organism evidence="2 3">
    <name type="scientific">Amycolatopsis xylanica</name>
    <dbReference type="NCBI Taxonomy" id="589385"/>
    <lineage>
        <taxon>Bacteria</taxon>
        <taxon>Bacillati</taxon>
        <taxon>Actinomycetota</taxon>
        <taxon>Actinomycetes</taxon>
        <taxon>Pseudonocardiales</taxon>
        <taxon>Pseudonocardiaceae</taxon>
        <taxon>Amycolatopsis</taxon>
    </lineage>
</organism>
<dbReference type="GO" id="GO:0004497">
    <property type="term" value="F:monooxygenase activity"/>
    <property type="evidence" value="ECO:0007669"/>
    <property type="project" value="UniProtKB-KW"/>
</dbReference>
<reference evidence="2 3" key="1">
    <citation type="submission" date="2016-10" db="EMBL/GenBank/DDBJ databases">
        <authorList>
            <person name="de Groot N.N."/>
        </authorList>
    </citation>
    <scope>NUCLEOTIDE SEQUENCE [LARGE SCALE GENOMIC DNA]</scope>
    <source>
        <strain evidence="2 3">CPCC 202699</strain>
    </source>
</reference>
<dbReference type="PANTHER" id="PTHR33336">
    <property type="entry name" value="QUINOL MONOOXYGENASE YGIN-RELATED"/>
    <property type="match status" value="1"/>
</dbReference>
<dbReference type="OrthoDB" id="8452260at2"/>